<reference evidence="2 3" key="1">
    <citation type="submission" date="2021-09" db="EMBL/GenBank/DDBJ databases">
        <title>Genomic insights and catalytic innovation underlie evolution of tropane alkaloids biosynthesis.</title>
        <authorList>
            <person name="Wang Y.-J."/>
            <person name="Tian T."/>
            <person name="Huang J.-P."/>
            <person name="Huang S.-X."/>
        </authorList>
    </citation>
    <scope>NUCLEOTIDE SEQUENCE [LARGE SCALE GENOMIC DNA]</scope>
    <source>
        <strain evidence="2">KIB-2018</strain>
        <tissue evidence="2">Leaf</tissue>
    </source>
</reference>
<evidence type="ECO:0000313" key="3">
    <source>
        <dbReference type="Proteomes" id="UP001159364"/>
    </source>
</evidence>
<dbReference type="AlphaFoldDB" id="A0AAV8T0I9"/>
<dbReference type="EMBL" id="JAIWQS010000007">
    <property type="protein sequence ID" value="KAJ8759765.1"/>
    <property type="molecule type" value="Genomic_DNA"/>
</dbReference>
<accession>A0AAV8T0I9</accession>
<comment type="caution">
    <text evidence="2">The sequence shown here is derived from an EMBL/GenBank/DDBJ whole genome shotgun (WGS) entry which is preliminary data.</text>
</comment>
<dbReference type="InterPro" id="IPR040404">
    <property type="entry name" value="Phylloplanin-like"/>
</dbReference>
<sequence length="148" mass="14941">MAYASVFITTLLFLATASIAHAFSVNGIPIAQVIIPGRLYCAVGGNPASGAKGLARVGVFLSCDGGKTSLAQVVTNTNGLFQIVLAVLDGVAFDPSFCAIYVQLPVARCAVLPHTGCLQASISVTGVVPSTLGFAANVTPGLFSVVSP</sequence>
<name>A0AAV8T0I9_9ROSI</name>
<dbReference type="PANTHER" id="PTHR34458">
    <property type="entry name" value="POLLEN OLE E 1 ALLERGEN AND EXTENSIN FAMILY PROTEIN-RELATED"/>
    <property type="match status" value="1"/>
</dbReference>
<dbReference type="Proteomes" id="UP001159364">
    <property type="component" value="Linkage Group LG07"/>
</dbReference>
<evidence type="ECO:0000256" key="1">
    <source>
        <dbReference type="SAM" id="SignalP"/>
    </source>
</evidence>
<evidence type="ECO:0008006" key="4">
    <source>
        <dbReference type="Google" id="ProtNLM"/>
    </source>
</evidence>
<keyword evidence="3" id="KW-1185">Reference proteome</keyword>
<dbReference type="PANTHER" id="PTHR34458:SF11">
    <property type="entry name" value="MD-2-RELATED LIPID-RECOGNITION DOMAIN-CONTAINING PROTEIN"/>
    <property type="match status" value="1"/>
</dbReference>
<feature type="chain" id="PRO_5043395499" description="Pollen Ole e 1 allergen and extensin family protein" evidence="1">
    <location>
        <begin position="23"/>
        <end position="148"/>
    </location>
</feature>
<gene>
    <name evidence="2" type="ORF">K2173_009866</name>
</gene>
<proteinExistence type="predicted"/>
<keyword evidence="1" id="KW-0732">Signal</keyword>
<protein>
    <recommendedName>
        <fullName evidence="4">Pollen Ole e 1 allergen and extensin family protein</fullName>
    </recommendedName>
</protein>
<organism evidence="2 3">
    <name type="scientific">Erythroxylum novogranatense</name>
    <dbReference type="NCBI Taxonomy" id="1862640"/>
    <lineage>
        <taxon>Eukaryota</taxon>
        <taxon>Viridiplantae</taxon>
        <taxon>Streptophyta</taxon>
        <taxon>Embryophyta</taxon>
        <taxon>Tracheophyta</taxon>
        <taxon>Spermatophyta</taxon>
        <taxon>Magnoliopsida</taxon>
        <taxon>eudicotyledons</taxon>
        <taxon>Gunneridae</taxon>
        <taxon>Pentapetalae</taxon>
        <taxon>rosids</taxon>
        <taxon>fabids</taxon>
        <taxon>Malpighiales</taxon>
        <taxon>Erythroxylaceae</taxon>
        <taxon>Erythroxylum</taxon>
    </lineage>
</organism>
<feature type="signal peptide" evidence="1">
    <location>
        <begin position="1"/>
        <end position="22"/>
    </location>
</feature>
<evidence type="ECO:0000313" key="2">
    <source>
        <dbReference type="EMBL" id="KAJ8759765.1"/>
    </source>
</evidence>